<feature type="transmembrane region" description="Helical" evidence="1">
    <location>
        <begin position="117"/>
        <end position="143"/>
    </location>
</feature>
<evidence type="ECO:0000313" key="4">
    <source>
        <dbReference type="Proteomes" id="UP000886523"/>
    </source>
</evidence>
<feature type="transmembrane region" description="Helical" evidence="1">
    <location>
        <begin position="46"/>
        <end position="69"/>
    </location>
</feature>
<comment type="caution">
    <text evidence="3">The sequence shown here is derived from an EMBL/GenBank/DDBJ whole genome shotgun (WGS) entry which is preliminary data.</text>
</comment>
<feature type="transmembrane region" description="Helical" evidence="1">
    <location>
        <begin position="89"/>
        <end position="110"/>
    </location>
</feature>
<keyword evidence="1" id="KW-0472">Membrane</keyword>
<dbReference type="EMBL" id="MU129047">
    <property type="protein sequence ID" value="KAF9508920.1"/>
    <property type="molecule type" value="Genomic_DNA"/>
</dbReference>
<evidence type="ECO:0000256" key="1">
    <source>
        <dbReference type="SAM" id="Phobius"/>
    </source>
</evidence>
<feature type="transmembrane region" description="Helical" evidence="1">
    <location>
        <begin position="198"/>
        <end position="222"/>
    </location>
</feature>
<dbReference type="Proteomes" id="UP000886523">
    <property type="component" value="Unassembled WGS sequence"/>
</dbReference>
<reference evidence="3" key="1">
    <citation type="journal article" date="2020" name="Nat. Commun.">
        <title>Large-scale genome sequencing of mycorrhizal fungi provides insights into the early evolution of symbiotic traits.</title>
        <authorList>
            <person name="Miyauchi S."/>
            <person name="Kiss E."/>
            <person name="Kuo A."/>
            <person name="Drula E."/>
            <person name="Kohler A."/>
            <person name="Sanchez-Garcia M."/>
            <person name="Morin E."/>
            <person name="Andreopoulos B."/>
            <person name="Barry K.W."/>
            <person name="Bonito G."/>
            <person name="Buee M."/>
            <person name="Carver A."/>
            <person name="Chen C."/>
            <person name="Cichocki N."/>
            <person name="Clum A."/>
            <person name="Culley D."/>
            <person name="Crous P.W."/>
            <person name="Fauchery L."/>
            <person name="Girlanda M."/>
            <person name="Hayes R.D."/>
            <person name="Keri Z."/>
            <person name="LaButti K."/>
            <person name="Lipzen A."/>
            <person name="Lombard V."/>
            <person name="Magnuson J."/>
            <person name="Maillard F."/>
            <person name="Murat C."/>
            <person name="Nolan M."/>
            <person name="Ohm R.A."/>
            <person name="Pangilinan J."/>
            <person name="Pereira M.F."/>
            <person name="Perotto S."/>
            <person name="Peter M."/>
            <person name="Pfister S."/>
            <person name="Riley R."/>
            <person name="Sitrit Y."/>
            <person name="Stielow J.B."/>
            <person name="Szollosi G."/>
            <person name="Zifcakova L."/>
            <person name="Stursova M."/>
            <person name="Spatafora J.W."/>
            <person name="Tedersoo L."/>
            <person name="Vaario L.M."/>
            <person name="Yamada A."/>
            <person name="Yan M."/>
            <person name="Wang P."/>
            <person name="Xu J."/>
            <person name="Bruns T."/>
            <person name="Baldrian P."/>
            <person name="Vilgalys R."/>
            <person name="Dunand C."/>
            <person name="Henrissat B."/>
            <person name="Grigoriev I.V."/>
            <person name="Hibbett D."/>
            <person name="Nagy L.G."/>
            <person name="Martin F.M."/>
        </authorList>
    </citation>
    <scope>NUCLEOTIDE SEQUENCE</scope>
    <source>
        <strain evidence="3">UP504</strain>
    </source>
</reference>
<gene>
    <name evidence="3" type="ORF">BS47DRAFT_190621</name>
</gene>
<feature type="domain" description="DUF6534" evidence="2">
    <location>
        <begin position="165"/>
        <end position="244"/>
    </location>
</feature>
<name>A0A9P6AP94_9AGAM</name>
<dbReference type="PANTHER" id="PTHR40465">
    <property type="entry name" value="CHROMOSOME 1, WHOLE GENOME SHOTGUN SEQUENCE"/>
    <property type="match status" value="1"/>
</dbReference>
<dbReference type="Pfam" id="PF20152">
    <property type="entry name" value="DUF6534"/>
    <property type="match status" value="1"/>
</dbReference>
<keyword evidence="4" id="KW-1185">Reference proteome</keyword>
<keyword evidence="1" id="KW-1133">Transmembrane helix</keyword>
<dbReference type="AlphaFoldDB" id="A0A9P6AP94"/>
<dbReference type="InterPro" id="IPR045339">
    <property type="entry name" value="DUF6534"/>
</dbReference>
<evidence type="ECO:0000313" key="3">
    <source>
        <dbReference type="EMBL" id="KAF9508920.1"/>
    </source>
</evidence>
<keyword evidence="1" id="KW-0812">Transmembrane</keyword>
<feature type="transmembrane region" description="Helical" evidence="1">
    <location>
        <begin position="155"/>
        <end position="178"/>
    </location>
</feature>
<protein>
    <recommendedName>
        <fullName evidence="2">DUF6534 domain-containing protein</fullName>
    </recommendedName>
</protein>
<accession>A0A9P6AP94</accession>
<dbReference type="OrthoDB" id="2535105at2759"/>
<dbReference type="PANTHER" id="PTHR40465:SF1">
    <property type="entry name" value="DUF6534 DOMAIN-CONTAINING PROTEIN"/>
    <property type="match status" value="1"/>
</dbReference>
<feature type="transmembrane region" description="Helical" evidence="1">
    <location>
        <begin position="12"/>
        <end position="34"/>
    </location>
</feature>
<evidence type="ECO:0000259" key="2">
    <source>
        <dbReference type="Pfam" id="PF20152"/>
    </source>
</evidence>
<proteinExistence type="predicted"/>
<organism evidence="3 4">
    <name type="scientific">Hydnum rufescens UP504</name>
    <dbReference type="NCBI Taxonomy" id="1448309"/>
    <lineage>
        <taxon>Eukaryota</taxon>
        <taxon>Fungi</taxon>
        <taxon>Dikarya</taxon>
        <taxon>Basidiomycota</taxon>
        <taxon>Agaricomycotina</taxon>
        <taxon>Agaricomycetes</taxon>
        <taxon>Cantharellales</taxon>
        <taxon>Hydnaceae</taxon>
        <taxon>Hydnum</taxon>
    </lineage>
</organism>
<sequence length="283" mass="31818">MGVPIDSILGGSLIGNLLNALCFGVLTIQTSSYYRAFKNDRRPLKLAVGFLWTLQAFQLGCGIQSSYWWTVTYYSNPLTLDHSAWEFTTFQVSSICASVTVQTFLVHCVYSLSANLYIGVFVQVLVFIQFGFGFVSSIKVIIISKSKVLENHGTWLYLAWISTQAIADIVITTCMCLILRHRRTGLQKTDSVLNHMVLYTISTGLVTSILACVLLVVIIYSIGYQHANGWDYSITMLTNLHMRTGLRARLDTPSPIELISLSIKKRMWWNVGDPGNRDCRLHQ</sequence>